<organism evidence="1 2">
    <name type="scientific">Apiotrichum porosum</name>
    <dbReference type="NCBI Taxonomy" id="105984"/>
    <lineage>
        <taxon>Eukaryota</taxon>
        <taxon>Fungi</taxon>
        <taxon>Dikarya</taxon>
        <taxon>Basidiomycota</taxon>
        <taxon>Agaricomycotina</taxon>
        <taxon>Tremellomycetes</taxon>
        <taxon>Trichosporonales</taxon>
        <taxon>Trichosporonaceae</taxon>
        <taxon>Apiotrichum</taxon>
    </lineage>
</organism>
<protein>
    <submittedName>
        <fullName evidence="1">Uncharacterized protein</fullName>
    </submittedName>
</protein>
<keyword evidence="2" id="KW-1185">Reference proteome</keyword>
<sequence>MSNNNTPVELAVWDSAYQSRIIQMLYFWLALPFCLPALRCGRGLLPLAPSFCVNPSLYGVLRVQDATLFINVVESVVATSGFSKPEALIIGPLSILWDIVVDTLDPMATTASGSQASMTPQDCQAIAHIKQSLNPGELPSAVALDTSAPNCAMRHIFAELRSLSV</sequence>
<dbReference type="GeneID" id="39590717"/>
<evidence type="ECO:0000313" key="2">
    <source>
        <dbReference type="Proteomes" id="UP000279236"/>
    </source>
</evidence>
<reference evidence="1 2" key="1">
    <citation type="submission" date="2018-11" db="EMBL/GenBank/DDBJ databases">
        <title>Genome sequence of Apiotrichum porosum DSM 27194.</title>
        <authorList>
            <person name="Aliyu H."/>
            <person name="Gorte O."/>
            <person name="Ochsenreither K."/>
        </authorList>
    </citation>
    <scope>NUCLEOTIDE SEQUENCE [LARGE SCALE GENOMIC DNA]</scope>
    <source>
        <strain evidence="1 2">DSM 27194</strain>
    </source>
</reference>
<dbReference type="RefSeq" id="XP_028478098.1">
    <property type="nucleotide sequence ID" value="XM_028621646.1"/>
</dbReference>
<comment type="caution">
    <text evidence="1">The sequence shown here is derived from an EMBL/GenBank/DDBJ whole genome shotgun (WGS) entry which is preliminary data.</text>
</comment>
<dbReference type="Proteomes" id="UP000279236">
    <property type="component" value="Unassembled WGS sequence"/>
</dbReference>
<gene>
    <name evidence="1" type="ORF">EHS24_006174</name>
</gene>
<name>A0A427Y0U6_9TREE</name>
<evidence type="ECO:0000313" key="1">
    <source>
        <dbReference type="EMBL" id="RSH84650.1"/>
    </source>
</evidence>
<dbReference type="AlphaFoldDB" id="A0A427Y0U6"/>
<accession>A0A427Y0U6</accession>
<proteinExistence type="predicted"/>
<dbReference type="EMBL" id="RSCE01000003">
    <property type="protein sequence ID" value="RSH84650.1"/>
    <property type="molecule type" value="Genomic_DNA"/>
</dbReference>